<dbReference type="SMART" id="SM00421">
    <property type="entry name" value="HTH_LUXR"/>
    <property type="match status" value="1"/>
</dbReference>
<dbReference type="Proteomes" id="UP001172083">
    <property type="component" value="Unassembled WGS sequence"/>
</dbReference>
<dbReference type="InterPro" id="IPR011006">
    <property type="entry name" value="CheY-like_superfamily"/>
</dbReference>
<gene>
    <name evidence="8" type="ORF">QQ020_06345</name>
</gene>
<dbReference type="PANTHER" id="PTHR43214">
    <property type="entry name" value="TWO-COMPONENT RESPONSE REGULATOR"/>
    <property type="match status" value="1"/>
</dbReference>
<evidence type="ECO:0000256" key="4">
    <source>
        <dbReference type="ARBA" id="ARBA00023163"/>
    </source>
</evidence>
<dbReference type="SUPFAM" id="SSF46894">
    <property type="entry name" value="C-terminal effector domain of the bipartite response regulators"/>
    <property type="match status" value="1"/>
</dbReference>
<evidence type="ECO:0000259" key="7">
    <source>
        <dbReference type="PROSITE" id="PS50110"/>
    </source>
</evidence>
<dbReference type="InterPro" id="IPR058245">
    <property type="entry name" value="NreC/VraR/RcsB-like_REC"/>
</dbReference>
<evidence type="ECO:0000313" key="8">
    <source>
        <dbReference type="EMBL" id="MDN5211659.1"/>
    </source>
</evidence>
<dbReference type="InterPro" id="IPR000792">
    <property type="entry name" value="Tscrpt_reg_LuxR_C"/>
</dbReference>
<dbReference type="InterPro" id="IPR016032">
    <property type="entry name" value="Sig_transdc_resp-reg_C-effctor"/>
</dbReference>
<keyword evidence="9" id="KW-1185">Reference proteome</keyword>
<dbReference type="SUPFAM" id="SSF52172">
    <property type="entry name" value="CheY-like"/>
    <property type="match status" value="1"/>
</dbReference>
<dbReference type="PROSITE" id="PS50043">
    <property type="entry name" value="HTH_LUXR_2"/>
    <property type="match status" value="1"/>
</dbReference>
<evidence type="ECO:0000256" key="3">
    <source>
        <dbReference type="ARBA" id="ARBA00023125"/>
    </source>
</evidence>
<dbReference type="EMBL" id="JAUJEB010000001">
    <property type="protein sequence ID" value="MDN5211659.1"/>
    <property type="molecule type" value="Genomic_DNA"/>
</dbReference>
<dbReference type="Pfam" id="PF00196">
    <property type="entry name" value="GerE"/>
    <property type="match status" value="1"/>
</dbReference>
<evidence type="ECO:0000256" key="2">
    <source>
        <dbReference type="ARBA" id="ARBA00023015"/>
    </source>
</evidence>
<dbReference type="Pfam" id="PF00072">
    <property type="entry name" value="Response_reg"/>
    <property type="match status" value="1"/>
</dbReference>
<dbReference type="Gene3D" id="3.40.50.2300">
    <property type="match status" value="1"/>
</dbReference>
<feature type="modified residue" description="4-aspartylphosphate" evidence="5">
    <location>
        <position position="56"/>
    </location>
</feature>
<protein>
    <submittedName>
        <fullName evidence="8">Response regulator transcription factor</fullName>
    </submittedName>
</protein>
<name>A0ABT8L1N4_9BACT</name>
<sequence>MNEIRVLIVDDHALIRDGIVAMLKNESDILIIGEAVDGEEAIRKNDELQPDVIIMDIMMPKFNGLEAAKMIKEKHPDAKIIFLSMEVKEDFISEAIKVGSSGYIPKDSNKVVLINAIRSVYKGDKYFHSKVSELIFNQFYEKSVGSDKVKKNYSSGKISNREVEVLQLIASGYSNSQIAEKLFISVRTVDAHRNHIMQKLELNNTAELVKYAIKNDIIELD</sequence>
<keyword evidence="2" id="KW-0805">Transcription regulation</keyword>
<evidence type="ECO:0000256" key="5">
    <source>
        <dbReference type="PROSITE-ProRule" id="PRU00169"/>
    </source>
</evidence>
<comment type="caution">
    <text evidence="8">The sequence shown here is derived from an EMBL/GenBank/DDBJ whole genome shotgun (WGS) entry which is preliminary data.</text>
</comment>
<reference evidence="8" key="1">
    <citation type="submission" date="2023-06" db="EMBL/GenBank/DDBJ databases">
        <title>Genomic of Agaribacillus aureum.</title>
        <authorList>
            <person name="Wang G."/>
        </authorList>
    </citation>
    <scope>NUCLEOTIDE SEQUENCE</scope>
    <source>
        <strain evidence="8">BMA12</strain>
    </source>
</reference>
<dbReference type="PROSITE" id="PS50110">
    <property type="entry name" value="RESPONSE_REGULATORY"/>
    <property type="match status" value="1"/>
</dbReference>
<dbReference type="RefSeq" id="WP_346756989.1">
    <property type="nucleotide sequence ID" value="NZ_JAUJEB010000001.1"/>
</dbReference>
<dbReference type="PANTHER" id="PTHR43214:SF41">
    <property type="entry name" value="NITRATE_NITRITE RESPONSE REGULATOR PROTEIN NARP"/>
    <property type="match status" value="1"/>
</dbReference>
<dbReference type="InterPro" id="IPR039420">
    <property type="entry name" value="WalR-like"/>
</dbReference>
<dbReference type="CDD" id="cd17535">
    <property type="entry name" value="REC_NarL-like"/>
    <property type="match status" value="1"/>
</dbReference>
<organism evidence="8 9">
    <name type="scientific">Agaribacillus aureus</name>
    <dbReference type="NCBI Taxonomy" id="3051825"/>
    <lineage>
        <taxon>Bacteria</taxon>
        <taxon>Pseudomonadati</taxon>
        <taxon>Bacteroidota</taxon>
        <taxon>Cytophagia</taxon>
        <taxon>Cytophagales</taxon>
        <taxon>Splendidivirgaceae</taxon>
        <taxon>Agaribacillus</taxon>
    </lineage>
</organism>
<dbReference type="CDD" id="cd06170">
    <property type="entry name" value="LuxR_C_like"/>
    <property type="match status" value="1"/>
</dbReference>
<keyword evidence="1 5" id="KW-0597">Phosphoprotein</keyword>
<dbReference type="InterPro" id="IPR001789">
    <property type="entry name" value="Sig_transdc_resp-reg_receiver"/>
</dbReference>
<evidence type="ECO:0000259" key="6">
    <source>
        <dbReference type="PROSITE" id="PS50043"/>
    </source>
</evidence>
<feature type="domain" description="HTH luxR-type" evidence="6">
    <location>
        <begin position="151"/>
        <end position="216"/>
    </location>
</feature>
<dbReference type="SMART" id="SM00448">
    <property type="entry name" value="REC"/>
    <property type="match status" value="1"/>
</dbReference>
<accession>A0ABT8L1N4</accession>
<dbReference type="PRINTS" id="PR00038">
    <property type="entry name" value="HTHLUXR"/>
</dbReference>
<keyword evidence="4" id="KW-0804">Transcription</keyword>
<evidence type="ECO:0000313" key="9">
    <source>
        <dbReference type="Proteomes" id="UP001172083"/>
    </source>
</evidence>
<keyword evidence="3" id="KW-0238">DNA-binding</keyword>
<proteinExistence type="predicted"/>
<feature type="domain" description="Response regulatory" evidence="7">
    <location>
        <begin position="5"/>
        <end position="121"/>
    </location>
</feature>
<evidence type="ECO:0000256" key="1">
    <source>
        <dbReference type="ARBA" id="ARBA00022553"/>
    </source>
</evidence>
<dbReference type="PROSITE" id="PS00622">
    <property type="entry name" value="HTH_LUXR_1"/>
    <property type="match status" value="1"/>
</dbReference>